<evidence type="ECO:0000313" key="3">
    <source>
        <dbReference type="Proteomes" id="UP001150925"/>
    </source>
</evidence>
<accession>A0A9W8AWN0</accession>
<proteinExistence type="predicted"/>
<dbReference type="AlphaFoldDB" id="A0A9W8AWN0"/>
<sequence length="121" mass="13517">MRVPTFATLALVSFGMFASSALAAPSPSGTPPVVLSESTKNEIRDYCRAFDYYPREIVTSLKTFRSYSTKELVPGLMPSAVNGYSATVDTQAQCAWYLFQEDREWLSENNSNLVQFLEAIR</sequence>
<evidence type="ECO:0000256" key="1">
    <source>
        <dbReference type="SAM" id="SignalP"/>
    </source>
</evidence>
<organism evidence="2 3">
    <name type="scientific">Dispira parvispora</name>
    <dbReference type="NCBI Taxonomy" id="1520584"/>
    <lineage>
        <taxon>Eukaryota</taxon>
        <taxon>Fungi</taxon>
        <taxon>Fungi incertae sedis</taxon>
        <taxon>Zoopagomycota</taxon>
        <taxon>Kickxellomycotina</taxon>
        <taxon>Dimargaritomycetes</taxon>
        <taxon>Dimargaritales</taxon>
        <taxon>Dimargaritaceae</taxon>
        <taxon>Dispira</taxon>
    </lineage>
</organism>
<gene>
    <name evidence="2" type="ORF">IWQ62_000644</name>
</gene>
<evidence type="ECO:0000313" key="2">
    <source>
        <dbReference type="EMBL" id="KAJ1969410.1"/>
    </source>
</evidence>
<name>A0A9W8AWN0_9FUNG</name>
<feature type="chain" id="PRO_5040771436" evidence="1">
    <location>
        <begin position="24"/>
        <end position="121"/>
    </location>
</feature>
<keyword evidence="3" id="KW-1185">Reference proteome</keyword>
<feature type="signal peptide" evidence="1">
    <location>
        <begin position="1"/>
        <end position="23"/>
    </location>
</feature>
<dbReference type="EMBL" id="JANBPY010000062">
    <property type="protein sequence ID" value="KAJ1969410.1"/>
    <property type="molecule type" value="Genomic_DNA"/>
</dbReference>
<comment type="caution">
    <text evidence="2">The sequence shown here is derived from an EMBL/GenBank/DDBJ whole genome shotgun (WGS) entry which is preliminary data.</text>
</comment>
<reference evidence="2" key="1">
    <citation type="submission" date="2022-07" db="EMBL/GenBank/DDBJ databases">
        <title>Phylogenomic reconstructions and comparative analyses of Kickxellomycotina fungi.</title>
        <authorList>
            <person name="Reynolds N.K."/>
            <person name="Stajich J.E."/>
            <person name="Barry K."/>
            <person name="Grigoriev I.V."/>
            <person name="Crous P."/>
            <person name="Smith M.E."/>
        </authorList>
    </citation>
    <scope>NUCLEOTIDE SEQUENCE</scope>
    <source>
        <strain evidence="2">RSA 1196</strain>
    </source>
</reference>
<protein>
    <submittedName>
        <fullName evidence="2">Uncharacterized protein</fullName>
    </submittedName>
</protein>
<dbReference type="Proteomes" id="UP001150925">
    <property type="component" value="Unassembled WGS sequence"/>
</dbReference>
<keyword evidence="1" id="KW-0732">Signal</keyword>